<dbReference type="Proteomes" id="UP001491310">
    <property type="component" value="Unassembled WGS sequence"/>
</dbReference>
<protein>
    <recommendedName>
        <fullName evidence="13">Major facilitator superfamily (MFS) profile domain-containing protein</fullName>
    </recommendedName>
</protein>
<gene>
    <name evidence="11" type="ORF">WJX75_008092</name>
</gene>
<keyword evidence="12" id="KW-1185">Reference proteome</keyword>
<comment type="similarity">
    <text evidence="2">Belongs to the major facilitator superfamily. Sugar transporter (TC 2.A.1.1) family.</text>
</comment>
<feature type="transmembrane region" description="Helical" evidence="10">
    <location>
        <begin position="299"/>
        <end position="323"/>
    </location>
</feature>
<dbReference type="Pfam" id="PF00083">
    <property type="entry name" value="Sugar_tr"/>
    <property type="match status" value="2"/>
</dbReference>
<evidence type="ECO:0000256" key="1">
    <source>
        <dbReference type="ARBA" id="ARBA00004141"/>
    </source>
</evidence>
<dbReference type="InterPro" id="IPR045262">
    <property type="entry name" value="STP/PLT_plant"/>
</dbReference>
<dbReference type="InterPro" id="IPR036259">
    <property type="entry name" value="MFS_trans_sf"/>
</dbReference>
<evidence type="ECO:0000256" key="2">
    <source>
        <dbReference type="ARBA" id="ARBA00010992"/>
    </source>
</evidence>
<keyword evidence="5 10" id="KW-0812">Transmembrane</keyword>
<name>A0ABR2Z1C1_9CHLO</name>
<dbReference type="Gene3D" id="1.20.1250.20">
    <property type="entry name" value="MFS general substrate transporter like domains"/>
    <property type="match status" value="2"/>
</dbReference>
<feature type="transmembrane region" description="Helical" evidence="10">
    <location>
        <begin position="58"/>
        <end position="77"/>
    </location>
</feature>
<proteinExistence type="inferred from homology"/>
<evidence type="ECO:0000256" key="5">
    <source>
        <dbReference type="ARBA" id="ARBA00022692"/>
    </source>
</evidence>
<dbReference type="PRINTS" id="PR00171">
    <property type="entry name" value="SUGRTRNSPORT"/>
</dbReference>
<dbReference type="PANTHER" id="PTHR23500">
    <property type="entry name" value="SOLUTE CARRIER FAMILY 2, FACILITATED GLUCOSE TRANSPORTER"/>
    <property type="match status" value="1"/>
</dbReference>
<comment type="caution">
    <text evidence="11">The sequence shown here is derived from an EMBL/GenBank/DDBJ whole genome shotgun (WGS) entry which is preliminary data.</text>
</comment>
<evidence type="ECO:0000256" key="7">
    <source>
        <dbReference type="ARBA" id="ARBA00022989"/>
    </source>
</evidence>
<feature type="region of interest" description="Disordered" evidence="9">
    <location>
        <begin position="448"/>
        <end position="474"/>
    </location>
</feature>
<evidence type="ECO:0000313" key="11">
    <source>
        <dbReference type="EMBL" id="KAK9917780.1"/>
    </source>
</evidence>
<keyword evidence="4" id="KW-0762">Sugar transport</keyword>
<dbReference type="EMBL" id="JALJOT010000002">
    <property type="protein sequence ID" value="KAK9917780.1"/>
    <property type="molecule type" value="Genomic_DNA"/>
</dbReference>
<keyword evidence="6" id="KW-0769">Symport</keyword>
<keyword evidence="8 10" id="KW-0472">Membrane</keyword>
<dbReference type="PANTHER" id="PTHR23500:SF357">
    <property type="entry name" value="IP12678P"/>
    <property type="match status" value="1"/>
</dbReference>
<evidence type="ECO:0000256" key="4">
    <source>
        <dbReference type="ARBA" id="ARBA00022597"/>
    </source>
</evidence>
<feature type="transmembrane region" description="Helical" evidence="10">
    <location>
        <begin position="116"/>
        <end position="137"/>
    </location>
</feature>
<feature type="compositionally biased region" description="Polar residues" evidence="9">
    <location>
        <begin position="455"/>
        <end position="467"/>
    </location>
</feature>
<keyword evidence="7 10" id="KW-1133">Transmembrane helix</keyword>
<evidence type="ECO:0000256" key="6">
    <source>
        <dbReference type="ARBA" id="ARBA00022847"/>
    </source>
</evidence>
<evidence type="ECO:0000256" key="8">
    <source>
        <dbReference type="ARBA" id="ARBA00023136"/>
    </source>
</evidence>
<feature type="transmembrane region" description="Helical" evidence="10">
    <location>
        <begin position="399"/>
        <end position="420"/>
    </location>
</feature>
<comment type="subcellular location">
    <subcellularLocation>
        <location evidence="1">Membrane</location>
        <topology evidence="1">Multi-pass membrane protein</topology>
    </subcellularLocation>
</comment>
<evidence type="ECO:0000313" key="12">
    <source>
        <dbReference type="Proteomes" id="UP001491310"/>
    </source>
</evidence>
<evidence type="ECO:0000256" key="10">
    <source>
        <dbReference type="SAM" id="Phobius"/>
    </source>
</evidence>
<dbReference type="InterPro" id="IPR003663">
    <property type="entry name" value="Sugar/inositol_transpt"/>
</dbReference>
<reference evidence="11 12" key="1">
    <citation type="journal article" date="2024" name="Nat. Commun.">
        <title>Phylogenomics reveals the evolutionary origins of lichenization in chlorophyte algae.</title>
        <authorList>
            <person name="Puginier C."/>
            <person name="Libourel C."/>
            <person name="Otte J."/>
            <person name="Skaloud P."/>
            <person name="Haon M."/>
            <person name="Grisel S."/>
            <person name="Petersen M."/>
            <person name="Berrin J.G."/>
            <person name="Delaux P.M."/>
            <person name="Dal Grande F."/>
            <person name="Keller J."/>
        </authorList>
    </citation>
    <scope>NUCLEOTIDE SEQUENCE [LARGE SCALE GENOMIC DNA]</scope>
    <source>
        <strain evidence="11 12">SAG 216-7</strain>
    </source>
</reference>
<keyword evidence="3" id="KW-0813">Transport</keyword>
<feature type="transmembrane region" description="Helical" evidence="10">
    <location>
        <begin position="335"/>
        <end position="358"/>
    </location>
</feature>
<feature type="transmembrane region" description="Helical" evidence="10">
    <location>
        <begin position="370"/>
        <end position="387"/>
    </location>
</feature>
<dbReference type="InterPro" id="IPR005828">
    <property type="entry name" value="MFS_sugar_transport-like"/>
</dbReference>
<evidence type="ECO:0000256" key="3">
    <source>
        <dbReference type="ARBA" id="ARBA00022448"/>
    </source>
</evidence>
<organism evidence="11 12">
    <name type="scientific">Coccomyxa subellipsoidea</name>
    <dbReference type="NCBI Taxonomy" id="248742"/>
    <lineage>
        <taxon>Eukaryota</taxon>
        <taxon>Viridiplantae</taxon>
        <taxon>Chlorophyta</taxon>
        <taxon>core chlorophytes</taxon>
        <taxon>Trebouxiophyceae</taxon>
        <taxon>Trebouxiophyceae incertae sedis</taxon>
        <taxon>Coccomyxaceae</taxon>
        <taxon>Coccomyxa</taxon>
    </lineage>
</organism>
<evidence type="ECO:0000256" key="9">
    <source>
        <dbReference type="SAM" id="MobiDB-lite"/>
    </source>
</evidence>
<sequence>MALQTSSHRNIPAVRSIVTGTFPAAVRSPDNSSDLPKGAQSTMTVRDNLRLLRLKPEILLVCATAACGGLLFGYDLGVTGGVTGMPSFLEKFYPNVIHDQQLADSSAYCKFNDHLLTLWTSSMFLAGAVASLVVLLLTNRKLLPRTSPCWSWAASASASALALPMRPCPPTSLRWRPPPCVEPSTSCSSWPPPSASLWPPSSTRAWRAWTSKVLTRFRPDGHDIQNEPPPLEAGLGCAAHPLLPAVHRHERHHVLSPQLYQVLGFGVKASLFNSVINNCVNLVATFGAIVAVDALGRKFLFLGAGSLMFVMQIATGSIAAVYFKNGYVPPQVGAGMLTTICLFVAGFACSWGPLGWLVPSEIHTNQTRTATMCGTVFVNFIASFIIGQCFNQMLCSMQYAVFFFFAGWLAIMTVWVAICLPETKGIAVETVMDAWATVPNWPCKQKRVSRDLPETNPNITGATNGAASNGDVKV</sequence>
<dbReference type="SUPFAM" id="SSF103473">
    <property type="entry name" value="MFS general substrate transporter"/>
    <property type="match status" value="1"/>
</dbReference>
<evidence type="ECO:0008006" key="13">
    <source>
        <dbReference type="Google" id="ProtNLM"/>
    </source>
</evidence>
<accession>A0ABR2Z1C1</accession>